<evidence type="ECO:0000259" key="4">
    <source>
        <dbReference type="Pfam" id="PF00370"/>
    </source>
</evidence>
<comment type="similarity">
    <text evidence="1">Belongs to the FGGY kinase family.</text>
</comment>
<dbReference type="EMBL" id="VUNN01000004">
    <property type="protein sequence ID" value="MSU05848.1"/>
    <property type="molecule type" value="Genomic_DNA"/>
</dbReference>
<dbReference type="PANTHER" id="PTHR43095">
    <property type="entry name" value="SUGAR KINASE"/>
    <property type="match status" value="1"/>
</dbReference>
<dbReference type="InterPro" id="IPR018485">
    <property type="entry name" value="FGGY_C"/>
</dbReference>
<feature type="domain" description="Carbohydrate kinase FGGY N-terminal" evidence="4">
    <location>
        <begin position="4"/>
        <end position="185"/>
    </location>
</feature>
<evidence type="ECO:0000313" key="6">
    <source>
        <dbReference type="EMBL" id="MSU05848.1"/>
    </source>
</evidence>
<keyword evidence="3" id="KW-0418">Kinase</keyword>
<evidence type="ECO:0000313" key="7">
    <source>
        <dbReference type="Proteomes" id="UP000460549"/>
    </source>
</evidence>
<dbReference type="InterPro" id="IPR043129">
    <property type="entry name" value="ATPase_NBD"/>
</dbReference>
<dbReference type="AlphaFoldDB" id="A0A7X2PBL3"/>
<dbReference type="Pfam" id="PF02782">
    <property type="entry name" value="FGGY_C"/>
    <property type="match status" value="1"/>
</dbReference>
<evidence type="ECO:0000256" key="2">
    <source>
        <dbReference type="ARBA" id="ARBA00022679"/>
    </source>
</evidence>
<reference evidence="6 7" key="1">
    <citation type="submission" date="2019-08" db="EMBL/GenBank/DDBJ databases">
        <title>In-depth cultivation of the pig gut microbiome towards novel bacterial diversity and tailored functional studies.</title>
        <authorList>
            <person name="Wylensek D."/>
            <person name="Hitch T.C.A."/>
            <person name="Clavel T."/>
        </authorList>
    </citation>
    <scope>NUCLEOTIDE SEQUENCE [LARGE SCALE GENOMIC DNA]</scope>
    <source>
        <strain evidence="6 7">NM-380-WT-3C1</strain>
    </source>
</reference>
<keyword evidence="7" id="KW-1185">Reference proteome</keyword>
<evidence type="ECO:0000259" key="5">
    <source>
        <dbReference type="Pfam" id="PF02782"/>
    </source>
</evidence>
<keyword evidence="2" id="KW-0808">Transferase</keyword>
<comment type="caution">
    <text evidence="6">The sequence shown here is derived from an EMBL/GenBank/DDBJ whole genome shotgun (WGS) entry which is preliminary data.</text>
</comment>
<protein>
    <recommendedName>
        <fullName evidence="8">Carbohydrate kinase FGGY N-terminal domain-containing protein</fullName>
    </recommendedName>
</protein>
<dbReference type="Pfam" id="PF00370">
    <property type="entry name" value="FGGY_N"/>
    <property type="match status" value="1"/>
</dbReference>
<dbReference type="InterPro" id="IPR050406">
    <property type="entry name" value="FGGY_Carb_Kinase"/>
</dbReference>
<organism evidence="6 7">
    <name type="scientific">Bullifex porci</name>
    <dbReference type="NCBI Taxonomy" id="2606638"/>
    <lineage>
        <taxon>Bacteria</taxon>
        <taxon>Pseudomonadati</taxon>
        <taxon>Spirochaetota</taxon>
        <taxon>Spirochaetia</taxon>
        <taxon>Spirochaetales</taxon>
        <taxon>Spirochaetaceae</taxon>
        <taxon>Bullifex</taxon>
    </lineage>
</organism>
<accession>A0A7X2PBL3</accession>
<dbReference type="SUPFAM" id="SSF53067">
    <property type="entry name" value="Actin-like ATPase domain"/>
    <property type="match status" value="2"/>
</dbReference>
<dbReference type="Gene3D" id="3.30.420.40">
    <property type="match status" value="2"/>
</dbReference>
<name>A0A7X2PBL3_9SPIO</name>
<evidence type="ECO:0000256" key="1">
    <source>
        <dbReference type="ARBA" id="ARBA00009156"/>
    </source>
</evidence>
<dbReference type="GO" id="GO:0005975">
    <property type="term" value="P:carbohydrate metabolic process"/>
    <property type="evidence" value="ECO:0007669"/>
    <property type="project" value="InterPro"/>
</dbReference>
<dbReference type="RefSeq" id="WP_154424750.1">
    <property type="nucleotide sequence ID" value="NZ_VUNN01000004.1"/>
</dbReference>
<dbReference type="InterPro" id="IPR018484">
    <property type="entry name" value="FGGY_N"/>
</dbReference>
<sequence>MTFAGIDIGSTNTKILAMNEHGDIVMMSSCPTPKLTIDGLLYFDLEKLNNLIDEMLTSSKANAVAFSSVGESVVPIKNGKAILNPIFWDQRGASATLKERAILNENTSYSSLGIIPNGLLAIEKILWYNRQLPERPDFYLPICHYQVFRKTGAAFYDPSQASRSGAYNVFSKSWIDKLYDKLSIQPFAPIKPIGSYSSYNNKVTYAVGGHDHILGLYGVSKIFNNDEIIYDSMGTSSTISLLTKFNSSLEGNNTYDSRGGGIVNGFENEEFIVFRGLNRYGSLLTYFMKTIGCDDIYQINSKIKSKKEFNLAFDLEVGGNFTSANIPFGLCNITNLNIMANECDLIMSIYHYLAKQSMLVYKNLLGFAQAKPLYVAGGLAIKNDILMNLKANYLKHEIVPFKITEVSAFGALCAAINGSGNESVFNDLAKLLAN</sequence>
<dbReference type="GO" id="GO:0016301">
    <property type="term" value="F:kinase activity"/>
    <property type="evidence" value="ECO:0007669"/>
    <property type="project" value="UniProtKB-KW"/>
</dbReference>
<proteinExistence type="inferred from homology"/>
<dbReference type="Proteomes" id="UP000460549">
    <property type="component" value="Unassembled WGS sequence"/>
</dbReference>
<feature type="domain" description="Carbohydrate kinase FGGY C-terminal" evidence="5">
    <location>
        <begin position="232"/>
        <end position="415"/>
    </location>
</feature>
<evidence type="ECO:0008006" key="8">
    <source>
        <dbReference type="Google" id="ProtNLM"/>
    </source>
</evidence>
<gene>
    <name evidence="6" type="ORF">FYJ80_03515</name>
</gene>
<evidence type="ECO:0000256" key="3">
    <source>
        <dbReference type="ARBA" id="ARBA00022777"/>
    </source>
</evidence>